<evidence type="ECO:0000313" key="1">
    <source>
        <dbReference type="EMBL" id="OIW28402.1"/>
    </source>
</evidence>
<sequence>MCIGYTYDLVCGHQLIHFATRCPESCPIPSGPRKPLNDTCAPCTPSFQSTNIARKYDELRAKHMRAIRVAQADGDREAEAEITKLMAKDQAERTAEMAKVWDLRRKLRVAEGGQTVVWPGKNDEKETNGPEDLFRVWKECVNGRKRHSSYDSC</sequence>
<dbReference type="AlphaFoldDB" id="A0A1J7JL42"/>
<protein>
    <submittedName>
        <fullName evidence="1">Uncharacterized protein</fullName>
    </submittedName>
</protein>
<organism evidence="1 2">
    <name type="scientific">Coniochaeta ligniaria NRRL 30616</name>
    <dbReference type="NCBI Taxonomy" id="1408157"/>
    <lineage>
        <taxon>Eukaryota</taxon>
        <taxon>Fungi</taxon>
        <taxon>Dikarya</taxon>
        <taxon>Ascomycota</taxon>
        <taxon>Pezizomycotina</taxon>
        <taxon>Sordariomycetes</taxon>
        <taxon>Sordariomycetidae</taxon>
        <taxon>Coniochaetales</taxon>
        <taxon>Coniochaetaceae</taxon>
        <taxon>Coniochaeta</taxon>
    </lineage>
</organism>
<dbReference type="Proteomes" id="UP000182658">
    <property type="component" value="Unassembled WGS sequence"/>
</dbReference>
<accession>A0A1J7JL42</accession>
<proteinExistence type="predicted"/>
<name>A0A1J7JL42_9PEZI</name>
<evidence type="ECO:0000313" key="2">
    <source>
        <dbReference type="Proteomes" id="UP000182658"/>
    </source>
</evidence>
<dbReference type="OrthoDB" id="5167840at2759"/>
<reference evidence="1 2" key="1">
    <citation type="submission" date="2016-10" db="EMBL/GenBank/DDBJ databases">
        <title>Draft genome sequence of Coniochaeta ligniaria NRRL30616, a lignocellulolytic fungus for bioabatement of inhibitors in plant biomass hydrolysates.</title>
        <authorList>
            <consortium name="DOE Joint Genome Institute"/>
            <person name="Jimenez D.J."/>
            <person name="Hector R.E."/>
            <person name="Riley R."/>
            <person name="Sun H."/>
            <person name="Grigoriev I.V."/>
            <person name="Van Elsas J.D."/>
            <person name="Nichols N.N."/>
        </authorList>
    </citation>
    <scope>NUCLEOTIDE SEQUENCE [LARGE SCALE GENOMIC DNA]</scope>
    <source>
        <strain evidence="1 2">NRRL 30616</strain>
    </source>
</reference>
<keyword evidence="2" id="KW-1185">Reference proteome</keyword>
<gene>
    <name evidence="1" type="ORF">CONLIGDRAFT_375209</name>
</gene>
<dbReference type="InParanoid" id="A0A1J7JL42"/>
<dbReference type="EMBL" id="KV875098">
    <property type="protein sequence ID" value="OIW28402.1"/>
    <property type="molecule type" value="Genomic_DNA"/>
</dbReference>